<keyword evidence="11" id="KW-1133">Transmembrane helix</keyword>
<keyword evidence="10" id="KW-0653">Protein transport</keyword>
<evidence type="ECO:0000256" key="4">
    <source>
        <dbReference type="ARBA" id="ARBA00018980"/>
    </source>
</evidence>
<name>A0ABZ1D7Q2_9TREE</name>
<organism evidence="17 18">
    <name type="scientific">Kwoniella shivajii</name>
    <dbReference type="NCBI Taxonomy" id="564305"/>
    <lineage>
        <taxon>Eukaryota</taxon>
        <taxon>Fungi</taxon>
        <taxon>Dikarya</taxon>
        <taxon>Basidiomycota</taxon>
        <taxon>Agaricomycotina</taxon>
        <taxon>Tremellomycetes</taxon>
        <taxon>Tremellales</taxon>
        <taxon>Cryptococcaceae</taxon>
        <taxon>Kwoniella</taxon>
    </lineage>
</organism>
<accession>A0ABZ1D7Q2</accession>
<dbReference type="InterPro" id="IPR006845">
    <property type="entry name" value="Pex_N"/>
</dbReference>
<keyword evidence="18" id="KW-1185">Reference proteome</keyword>
<evidence type="ECO:0000256" key="13">
    <source>
        <dbReference type="ARBA" id="ARBA00023140"/>
    </source>
</evidence>
<dbReference type="Pfam" id="PF04757">
    <property type="entry name" value="Pex2_Pex12"/>
    <property type="match status" value="1"/>
</dbReference>
<evidence type="ECO:0000256" key="5">
    <source>
        <dbReference type="ARBA" id="ARBA00022448"/>
    </source>
</evidence>
<evidence type="ECO:0000256" key="12">
    <source>
        <dbReference type="ARBA" id="ARBA00023136"/>
    </source>
</evidence>
<evidence type="ECO:0000313" key="18">
    <source>
        <dbReference type="Proteomes" id="UP001329825"/>
    </source>
</evidence>
<proteinExistence type="inferred from homology"/>
<dbReference type="Proteomes" id="UP001329825">
    <property type="component" value="Chromosome 9"/>
</dbReference>
<keyword evidence="8" id="KW-0863">Zinc-finger</keyword>
<keyword evidence="6" id="KW-0812">Transmembrane</keyword>
<dbReference type="PANTHER" id="PTHR12888:SF0">
    <property type="entry name" value="PEROXISOME ASSEMBLY PROTEIN 12"/>
    <property type="match status" value="1"/>
</dbReference>
<evidence type="ECO:0000256" key="3">
    <source>
        <dbReference type="ARBA" id="ARBA00008704"/>
    </source>
</evidence>
<protein>
    <recommendedName>
        <fullName evidence="4">Peroxisome assembly protein 12</fullName>
    </recommendedName>
    <alternativeName>
        <fullName evidence="14">Peroxin-12</fullName>
    </alternativeName>
</protein>
<keyword evidence="13" id="KW-0576">Peroxisome</keyword>
<comment type="similarity">
    <text evidence="3">Belongs to the pex2/pex10/pex12 family.</text>
</comment>
<evidence type="ECO:0000256" key="15">
    <source>
        <dbReference type="ARBA" id="ARBA00034505"/>
    </source>
</evidence>
<evidence type="ECO:0000256" key="8">
    <source>
        <dbReference type="ARBA" id="ARBA00022771"/>
    </source>
</evidence>
<sequence>MQRTTIPIFPESGPSTDHSRPSLFDLLAQDQLRDLFHPVLRYILSYFAQRYPRYLLRILNHHEEFFAFLLWILERHHLKKHNASISEHFYGLRLTPSRNLATPRLDRFSQAKRKSISRKQRFALLVFLVGVPYVRARAQDYFERMGGGRNPDEIADEERRFAVTRSQKMFKFIYPYLSLGIDLTFLGYDIAYLFEKTRYPRPWHKWLGLKVVRRGSEDEVESSGILSKLPPLLPPLLLLLKLSQWWYSPSSPRSHPALSSNQNTIAATHASILPPRSLPILPGVGILPPSPPLTPTEEDMNSLETRRGVVTTDQSSASKKHMIGKEDYGNCPLCGNKWQNPAVLPSGWVVCWRCGWDAIEGEEEEEEIEHEEEKMGQELQEDIDQEKVRDLRKGRKGRCPITGVEVGPGELRRVLV</sequence>
<gene>
    <name evidence="17" type="ORF">IL334_006832</name>
</gene>
<reference evidence="17 18" key="1">
    <citation type="submission" date="2024-01" db="EMBL/GenBank/DDBJ databases">
        <title>Comparative genomics of Cryptococcus and Kwoniella reveals pathogenesis evolution and contrasting modes of karyotype evolution via chromosome fusion or intercentromeric recombination.</title>
        <authorList>
            <person name="Coelho M.A."/>
            <person name="David-Palma M."/>
            <person name="Shea T."/>
            <person name="Bowers K."/>
            <person name="McGinley-Smith S."/>
            <person name="Mohammad A.W."/>
            <person name="Gnirke A."/>
            <person name="Yurkov A.M."/>
            <person name="Nowrousian M."/>
            <person name="Sun S."/>
            <person name="Cuomo C.A."/>
            <person name="Heitman J."/>
        </authorList>
    </citation>
    <scope>NUCLEOTIDE SEQUENCE [LARGE SCALE GENOMIC DNA]</scope>
    <source>
        <strain evidence="17">CBS 11374</strain>
    </source>
</reference>
<evidence type="ECO:0000256" key="2">
    <source>
        <dbReference type="ARBA" id="ARBA00004906"/>
    </source>
</evidence>
<evidence type="ECO:0000256" key="7">
    <source>
        <dbReference type="ARBA" id="ARBA00022723"/>
    </source>
</evidence>
<comment type="pathway">
    <text evidence="2">Protein modification; protein ubiquitination.</text>
</comment>
<evidence type="ECO:0000256" key="14">
    <source>
        <dbReference type="ARBA" id="ARBA00029692"/>
    </source>
</evidence>
<evidence type="ECO:0000256" key="6">
    <source>
        <dbReference type="ARBA" id="ARBA00022692"/>
    </source>
</evidence>
<evidence type="ECO:0000256" key="1">
    <source>
        <dbReference type="ARBA" id="ARBA00004585"/>
    </source>
</evidence>
<dbReference type="SUPFAM" id="SSF57850">
    <property type="entry name" value="RING/U-box"/>
    <property type="match status" value="1"/>
</dbReference>
<keyword evidence="5" id="KW-0813">Transport</keyword>
<evidence type="ECO:0000313" key="17">
    <source>
        <dbReference type="EMBL" id="WRT69841.1"/>
    </source>
</evidence>
<comment type="subcellular location">
    <subcellularLocation>
        <location evidence="1">Peroxisome membrane</location>
        <topology evidence="1">Multi-pass membrane protein</topology>
    </subcellularLocation>
</comment>
<dbReference type="InterPro" id="IPR017375">
    <property type="entry name" value="PEX12"/>
</dbReference>
<keyword evidence="12" id="KW-0472">Membrane</keyword>
<evidence type="ECO:0000256" key="11">
    <source>
        <dbReference type="ARBA" id="ARBA00022989"/>
    </source>
</evidence>
<dbReference type="EMBL" id="CP141889">
    <property type="protein sequence ID" value="WRT69841.1"/>
    <property type="molecule type" value="Genomic_DNA"/>
</dbReference>
<dbReference type="RefSeq" id="XP_062794580.1">
    <property type="nucleotide sequence ID" value="XM_062938529.1"/>
</dbReference>
<feature type="domain" description="Pex N-terminal" evidence="16">
    <location>
        <begin position="29"/>
        <end position="248"/>
    </location>
</feature>
<keyword evidence="9" id="KW-0862">Zinc</keyword>
<keyword evidence="7" id="KW-0479">Metal-binding</keyword>
<comment type="subunit">
    <text evidence="15">Component of the PEX2-PEX10-PEX12 retrotranslocation channel, composed of PEX2, PEX10 and PEX12.</text>
</comment>
<evidence type="ECO:0000256" key="9">
    <source>
        <dbReference type="ARBA" id="ARBA00022833"/>
    </source>
</evidence>
<evidence type="ECO:0000259" key="16">
    <source>
        <dbReference type="Pfam" id="PF04757"/>
    </source>
</evidence>
<evidence type="ECO:0000256" key="10">
    <source>
        <dbReference type="ARBA" id="ARBA00022927"/>
    </source>
</evidence>
<dbReference type="PANTHER" id="PTHR12888">
    <property type="entry name" value="PEROXISOME ASSEMBLY PROTEIN 12 PEROXIN-12"/>
    <property type="match status" value="1"/>
</dbReference>
<dbReference type="GeneID" id="87958962"/>